<dbReference type="EMBL" id="BSOW01000083">
    <property type="protein sequence ID" value="GLR92306.1"/>
    <property type="molecule type" value="Genomic_DNA"/>
</dbReference>
<dbReference type="SUPFAM" id="SSF50249">
    <property type="entry name" value="Nucleic acid-binding proteins"/>
    <property type="match status" value="1"/>
</dbReference>
<reference evidence="2" key="1">
    <citation type="journal article" date="2019" name="Int. J. Syst. Evol. Microbiol.">
        <title>The Global Catalogue of Microorganisms (GCM) 10K type strain sequencing project: providing services to taxonomists for standard genome sequencing and annotation.</title>
        <authorList>
            <consortium name="The Broad Institute Genomics Platform"/>
            <consortium name="The Broad Institute Genome Sequencing Center for Infectious Disease"/>
            <person name="Wu L."/>
            <person name="Ma J."/>
        </authorList>
    </citation>
    <scope>NUCLEOTIDE SEQUENCE [LARGE SCALE GENOMIC DNA]</scope>
    <source>
        <strain evidence="2">NBRC 102520</strain>
    </source>
</reference>
<dbReference type="RefSeq" id="WP_284276334.1">
    <property type="nucleotide sequence ID" value="NZ_BSOW01000083.1"/>
</dbReference>
<evidence type="ECO:0000313" key="2">
    <source>
        <dbReference type="Proteomes" id="UP001156905"/>
    </source>
</evidence>
<evidence type="ECO:0000313" key="1">
    <source>
        <dbReference type="EMBL" id="GLR92306.1"/>
    </source>
</evidence>
<protein>
    <recommendedName>
        <fullName evidence="3">HPF/RaiA family ribosome-associated protein</fullName>
    </recommendedName>
</protein>
<comment type="caution">
    <text evidence="1">The sequence shown here is derived from an EMBL/GenBank/DDBJ whole genome shotgun (WGS) entry which is preliminary data.</text>
</comment>
<dbReference type="InterPro" id="IPR003489">
    <property type="entry name" value="RHF/RaiA"/>
</dbReference>
<dbReference type="SUPFAM" id="SSF69754">
    <property type="entry name" value="Ribosome binding protein Y (YfiA homologue)"/>
    <property type="match status" value="1"/>
</dbReference>
<gene>
    <name evidence="1" type="ORF">GCM10007857_90320</name>
</gene>
<proteinExistence type="predicted"/>
<dbReference type="InterPro" id="IPR012340">
    <property type="entry name" value="NA-bd_OB-fold"/>
</dbReference>
<accession>A0ABQ6BEN9</accession>
<dbReference type="Gene3D" id="2.40.50.140">
    <property type="entry name" value="Nucleic acid-binding proteins"/>
    <property type="match status" value="1"/>
</dbReference>
<sequence>MQTTAQIEFENLAPPPGLQAAIERNISELEQLYGRATAGRITVRAAGDPREPDGQCDVSIRLALPNGREVNIGWTVKRDERNADLSSAVDDAFNRVRSHLREDEHLIGSGQTGSREVERVGTAVRIDPGRQFGFLKSANNQEIYFSCISVLEAGAEIAVGARVSYIEELGEDGLQAIAVKVLDQ</sequence>
<dbReference type="Gene3D" id="3.30.160.100">
    <property type="entry name" value="Ribosome hibernation promotion factor-like"/>
    <property type="match status" value="1"/>
</dbReference>
<dbReference type="Proteomes" id="UP001156905">
    <property type="component" value="Unassembled WGS sequence"/>
</dbReference>
<name>A0ABQ6BEN9_9BRAD</name>
<dbReference type="InterPro" id="IPR036567">
    <property type="entry name" value="RHF-like"/>
</dbReference>
<organism evidence="1 2">
    <name type="scientific">Bradyrhizobium iriomotense</name>
    <dbReference type="NCBI Taxonomy" id="441950"/>
    <lineage>
        <taxon>Bacteria</taxon>
        <taxon>Pseudomonadati</taxon>
        <taxon>Pseudomonadota</taxon>
        <taxon>Alphaproteobacteria</taxon>
        <taxon>Hyphomicrobiales</taxon>
        <taxon>Nitrobacteraceae</taxon>
        <taxon>Bradyrhizobium</taxon>
    </lineage>
</organism>
<dbReference type="Pfam" id="PF02482">
    <property type="entry name" value="Ribosomal_S30AE"/>
    <property type="match status" value="1"/>
</dbReference>
<evidence type="ECO:0008006" key="3">
    <source>
        <dbReference type="Google" id="ProtNLM"/>
    </source>
</evidence>
<keyword evidence="2" id="KW-1185">Reference proteome</keyword>